<feature type="domain" description="Thymidylate kinase-like" evidence="4">
    <location>
        <begin position="9"/>
        <end position="150"/>
    </location>
</feature>
<evidence type="ECO:0000256" key="3">
    <source>
        <dbReference type="ARBA" id="ARBA00022840"/>
    </source>
</evidence>
<dbReference type="GO" id="GO:0006227">
    <property type="term" value="P:dUDP biosynthetic process"/>
    <property type="evidence" value="ECO:0007669"/>
    <property type="project" value="TreeGrafter"/>
</dbReference>
<evidence type="ECO:0000313" key="5">
    <source>
        <dbReference type="EMBL" id="XCN28119.1"/>
    </source>
</evidence>
<keyword evidence="3" id="KW-0067">ATP-binding</keyword>
<dbReference type="Gene3D" id="3.40.50.300">
    <property type="entry name" value="P-loop containing nucleotide triphosphate hydrolases"/>
    <property type="match status" value="1"/>
</dbReference>
<name>A0AAU8KXX4_9CAUD</name>
<dbReference type="InterPro" id="IPR039430">
    <property type="entry name" value="Thymidylate_kin-like_dom"/>
</dbReference>
<dbReference type="PANTHER" id="PTHR10344:SF4">
    <property type="entry name" value="UMP-CMP KINASE 2, MITOCHONDRIAL"/>
    <property type="match status" value="1"/>
</dbReference>
<comment type="similarity">
    <text evidence="1">Belongs to the thymidylate kinase family.</text>
</comment>
<evidence type="ECO:0000256" key="1">
    <source>
        <dbReference type="ARBA" id="ARBA00009776"/>
    </source>
</evidence>
<reference evidence="5" key="1">
    <citation type="submission" date="2024-06" db="EMBL/GenBank/DDBJ databases">
        <authorList>
            <person name="Gannavaram S."/>
            <person name="Nemani S."/>
            <person name="Datta M."/>
            <person name="Picchiottino A."/>
            <person name="Mereddy A."/>
            <person name="Gannavaram N."/>
            <person name="Honeycutt C."/>
            <person name="Tran D."/>
            <person name="Choi K."/>
            <person name="Srinivasan K."/>
            <person name="Johnson A."/>
        </authorList>
    </citation>
    <scope>NUCLEOTIDE SEQUENCE</scope>
</reference>
<accession>A0AAU8KXX4</accession>
<organism evidence="5">
    <name type="scientific">Pantoea phage Survivor</name>
    <dbReference type="NCBI Taxonomy" id="3232176"/>
    <lineage>
        <taxon>Viruses</taxon>
        <taxon>Duplodnaviria</taxon>
        <taxon>Heunggongvirae</taxon>
        <taxon>Uroviricota</taxon>
        <taxon>Caudoviricetes</taxon>
    </lineage>
</organism>
<protein>
    <submittedName>
        <fullName evidence="5">Thymidylate kinase</fullName>
    </submittedName>
</protein>
<dbReference type="PANTHER" id="PTHR10344">
    <property type="entry name" value="THYMIDYLATE KINASE"/>
    <property type="match status" value="1"/>
</dbReference>
<keyword evidence="2" id="KW-0547">Nucleotide-binding</keyword>
<keyword evidence="5" id="KW-0418">Kinase</keyword>
<proteinExistence type="inferred from homology"/>
<dbReference type="GO" id="GO:0006233">
    <property type="term" value="P:dTDP biosynthetic process"/>
    <property type="evidence" value="ECO:0007669"/>
    <property type="project" value="TreeGrafter"/>
</dbReference>
<evidence type="ECO:0000259" key="4">
    <source>
        <dbReference type="Pfam" id="PF02223"/>
    </source>
</evidence>
<dbReference type="GO" id="GO:0004798">
    <property type="term" value="F:dTMP kinase activity"/>
    <property type="evidence" value="ECO:0007669"/>
    <property type="project" value="TreeGrafter"/>
</dbReference>
<dbReference type="EMBL" id="PP885733">
    <property type="protein sequence ID" value="XCN28119.1"/>
    <property type="molecule type" value="Genomic_DNA"/>
</dbReference>
<dbReference type="SUPFAM" id="SSF52540">
    <property type="entry name" value="P-loop containing nucleoside triphosphate hydrolases"/>
    <property type="match status" value="1"/>
</dbReference>
<dbReference type="GO" id="GO:0006235">
    <property type="term" value="P:dTTP biosynthetic process"/>
    <property type="evidence" value="ECO:0007669"/>
    <property type="project" value="TreeGrafter"/>
</dbReference>
<dbReference type="Pfam" id="PF02223">
    <property type="entry name" value="Thymidylate_kin"/>
    <property type="match status" value="1"/>
</dbReference>
<keyword evidence="5" id="KW-0808">Transferase</keyword>
<dbReference type="GO" id="GO:0005524">
    <property type="term" value="F:ATP binding"/>
    <property type="evidence" value="ECO:0007669"/>
    <property type="project" value="UniProtKB-KW"/>
</dbReference>
<dbReference type="InterPro" id="IPR027417">
    <property type="entry name" value="P-loop_NTPase"/>
</dbReference>
<sequence length="201" mass="23298">MIKRKYGVLEGLDFAGKSRLAKELSEKLGWRLVNEPFTETPHAAEIKRMNNANYLPKHYEMMMIIASRIECFDMVVSQHRYTGLISDRNVVSSMVYQSTERFPPSAVYSLNEKALRVAGHDIAPDFLFFLDITHETFLERLANCDRAVDQKDLWLKDPTNWKIMRDKYLHAIGILEVMSPGTHIEIITPETSVDYLIEKMK</sequence>
<evidence type="ECO:0000256" key="2">
    <source>
        <dbReference type="ARBA" id="ARBA00022741"/>
    </source>
</evidence>